<sequence length="126" mass="14012">MTTTRLQIQIGDPGEYVSAVVSNLLIKCPSFEVPPINEIVIVPKSSFESLEENVEGLKRFGYAFDMLTGFYGEQRKAKRAEFDLAVDDAHRAITNCSYKGMQGSTLGPSWPNRTSPSRSTSIARYE</sequence>
<evidence type="ECO:0000256" key="1">
    <source>
        <dbReference type="SAM" id="MobiDB-lite"/>
    </source>
</evidence>
<feature type="region of interest" description="Disordered" evidence="1">
    <location>
        <begin position="100"/>
        <end position="126"/>
    </location>
</feature>
<evidence type="ECO:0000313" key="3">
    <source>
        <dbReference type="Proteomes" id="UP000749646"/>
    </source>
</evidence>
<name>A0A9P6MAP6_9FUNG</name>
<keyword evidence="3" id="KW-1185">Reference proteome</keyword>
<accession>A0A9P6MAP6</accession>
<proteinExistence type="predicted"/>
<organism evidence="2 3">
    <name type="scientific">Modicella reniformis</name>
    <dbReference type="NCBI Taxonomy" id="1440133"/>
    <lineage>
        <taxon>Eukaryota</taxon>
        <taxon>Fungi</taxon>
        <taxon>Fungi incertae sedis</taxon>
        <taxon>Mucoromycota</taxon>
        <taxon>Mortierellomycotina</taxon>
        <taxon>Mortierellomycetes</taxon>
        <taxon>Mortierellales</taxon>
        <taxon>Mortierellaceae</taxon>
        <taxon>Modicella</taxon>
    </lineage>
</organism>
<protein>
    <submittedName>
        <fullName evidence="2">Uncharacterized protein</fullName>
    </submittedName>
</protein>
<gene>
    <name evidence="2" type="ORF">BGZ65_010800</name>
</gene>
<reference evidence="2" key="1">
    <citation type="journal article" date="2020" name="Fungal Divers.">
        <title>Resolving the Mortierellaceae phylogeny through synthesis of multi-gene phylogenetics and phylogenomics.</title>
        <authorList>
            <person name="Vandepol N."/>
            <person name="Liber J."/>
            <person name="Desiro A."/>
            <person name="Na H."/>
            <person name="Kennedy M."/>
            <person name="Barry K."/>
            <person name="Grigoriev I.V."/>
            <person name="Miller A.N."/>
            <person name="O'Donnell K."/>
            <person name="Stajich J.E."/>
            <person name="Bonito G."/>
        </authorList>
    </citation>
    <scope>NUCLEOTIDE SEQUENCE</scope>
    <source>
        <strain evidence="2">MES-2147</strain>
    </source>
</reference>
<dbReference type="AlphaFoldDB" id="A0A9P6MAP6"/>
<evidence type="ECO:0000313" key="2">
    <source>
        <dbReference type="EMBL" id="KAF9985461.1"/>
    </source>
</evidence>
<dbReference type="EMBL" id="JAAAHW010003298">
    <property type="protein sequence ID" value="KAF9985461.1"/>
    <property type="molecule type" value="Genomic_DNA"/>
</dbReference>
<comment type="caution">
    <text evidence="2">The sequence shown here is derived from an EMBL/GenBank/DDBJ whole genome shotgun (WGS) entry which is preliminary data.</text>
</comment>
<dbReference type="Proteomes" id="UP000749646">
    <property type="component" value="Unassembled WGS sequence"/>
</dbReference>